<dbReference type="RefSeq" id="WP_184311400.1">
    <property type="nucleotide sequence ID" value="NZ_JACHEN010000018.1"/>
</dbReference>
<dbReference type="Gene3D" id="3.40.50.300">
    <property type="entry name" value="P-loop containing nucleotide triphosphate hydrolases"/>
    <property type="match status" value="1"/>
</dbReference>
<organism evidence="5 6">
    <name type="scientific">Anaerosolibacter carboniphilus</name>
    <dbReference type="NCBI Taxonomy" id="1417629"/>
    <lineage>
        <taxon>Bacteria</taxon>
        <taxon>Bacillati</taxon>
        <taxon>Bacillota</taxon>
        <taxon>Clostridia</taxon>
        <taxon>Peptostreptococcales</taxon>
        <taxon>Thermotaleaceae</taxon>
        <taxon>Anaerosolibacter</taxon>
    </lineage>
</organism>
<keyword evidence="3 5" id="KW-0067">ATP-binding</keyword>
<dbReference type="InterPro" id="IPR051782">
    <property type="entry name" value="ABC_Transporter_VariousFunc"/>
</dbReference>
<dbReference type="PANTHER" id="PTHR42939">
    <property type="entry name" value="ABC TRANSPORTER ATP-BINDING PROTEIN ALBC-RELATED"/>
    <property type="match status" value="1"/>
</dbReference>
<evidence type="ECO:0000256" key="1">
    <source>
        <dbReference type="ARBA" id="ARBA00022448"/>
    </source>
</evidence>
<keyword evidence="1" id="KW-0813">Transport</keyword>
<dbReference type="SUPFAM" id="SSF52540">
    <property type="entry name" value="P-loop containing nucleoside triphosphate hydrolases"/>
    <property type="match status" value="1"/>
</dbReference>
<reference evidence="5 6" key="1">
    <citation type="submission" date="2020-08" db="EMBL/GenBank/DDBJ databases">
        <title>Genomic Encyclopedia of Type Strains, Phase IV (KMG-IV): sequencing the most valuable type-strain genomes for metagenomic binning, comparative biology and taxonomic classification.</title>
        <authorList>
            <person name="Goeker M."/>
        </authorList>
    </citation>
    <scope>NUCLEOTIDE SEQUENCE [LARGE SCALE GENOMIC DNA]</scope>
    <source>
        <strain evidence="5 6">DSM 103526</strain>
    </source>
</reference>
<evidence type="ECO:0000259" key="4">
    <source>
        <dbReference type="PROSITE" id="PS50893"/>
    </source>
</evidence>
<comment type="caution">
    <text evidence="5">The sequence shown here is derived from an EMBL/GenBank/DDBJ whole genome shotgun (WGS) entry which is preliminary data.</text>
</comment>
<dbReference type="InterPro" id="IPR003439">
    <property type="entry name" value="ABC_transporter-like_ATP-bd"/>
</dbReference>
<dbReference type="CDD" id="cd03230">
    <property type="entry name" value="ABC_DR_subfamily_A"/>
    <property type="match status" value="1"/>
</dbReference>
<dbReference type="Pfam" id="PF00005">
    <property type="entry name" value="ABC_tran"/>
    <property type="match status" value="1"/>
</dbReference>
<dbReference type="InterPro" id="IPR003593">
    <property type="entry name" value="AAA+_ATPase"/>
</dbReference>
<dbReference type="EMBL" id="JACHEN010000018">
    <property type="protein sequence ID" value="MBB6216878.1"/>
    <property type="molecule type" value="Genomic_DNA"/>
</dbReference>
<protein>
    <submittedName>
        <fullName evidence="5">ABC-2 type transport system ATP-binding protein</fullName>
    </submittedName>
</protein>
<dbReference type="InterPro" id="IPR017871">
    <property type="entry name" value="ABC_transporter-like_CS"/>
</dbReference>
<sequence>MENILEIQNLSKSYKQFQLKDIFFHLKKGFIMGFIGPNGAGKTTTIKLIMNLLKKDAGAINVFGLDHISHEQAIKNRIGFVYDENFFYEDLTLQEMKKIISPFYANWDEEIFQHYIHVFQLSLKHKIKTLSKGMRMKYSLALALSHHAELIVMDEPTSGLDPVFRSELLDILAELMQDENKAILFSTHITTDLDKIADYITFIHDGEIIFSEEKDTIFEEYCIVKGGKDLLDQDIRKCFIGIRENQFGFEALGKNRDKIRSLFKDHAMIERPSLEDIMLYTVRGHHHV</sequence>
<dbReference type="InterPro" id="IPR027417">
    <property type="entry name" value="P-loop_NTPase"/>
</dbReference>
<evidence type="ECO:0000313" key="6">
    <source>
        <dbReference type="Proteomes" id="UP000579281"/>
    </source>
</evidence>
<dbReference type="PROSITE" id="PS50893">
    <property type="entry name" value="ABC_TRANSPORTER_2"/>
    <property type="match status" value="1"/>
</dbReference>
<dbReference type="SMART" id="SM00382">
    <property type="entry name" value="AAA"/>
    <property type="match status" value="1"/>
</dbReference>
<dbReference type="PROSITE" id="PS00211">
    <property type="entry name" value="ABC_TRANSPORTER_1"/>
    <property type="match status" value="1"/>
</dbReference>
<evidence type="ECO:0000256" key="3">
    <source>
        <dbReference type="ARBA" id="ARBA00022840"/>
    </source>
</evidence>
<keyword evidence="2" id="KW-0547">Nucleotide-binding</keyword>
<name>A0A841KX95_9FIRM</name>
<evidence type="ECO:0000256" key="2">
    <source>
        <dbReference type="ARBA" id="ARBA00022741"/>
    </source>
</evidence>
<keyword evidence="6" id="KW-1185">Reference proteome</keyword>
<gene>
    <name evidence="5" type="ORF">HNQ80_002983</name>
</gene>
<evidence type="ECO:0000313" key="5">
    <source>
        <dbReference type="EMBL" id="MBB6216878.1"/>
    </source>
</evidence>
<dbReference type="GO" id="GO:0016887">
    <property type="term" value="F:ATP hydrolysis activity"/>
    <property type="evidence" value="ECO:0007669"/>
    <property type="project" value="InterPro"/>
</dbReference>
<feature type="domain" description="ABC transporter" evidence="4">
    <location>
        <begin position="5"/>
        <end position="230"/>
    </location>
</feature>
<accession>A0A841KX95</accession>
<dbReference type="AlphaFoldDB" id="A0A841KX95"/>
<dbReference type="PANTHER" id="PTHR42939:SF3">
    <property type="entry name" value="ABC TRANSPORTER ATP-BINDING COMPONENT"/>
    <property type="match status" value="1"/>
</dbReference>
<dbReference type="GO" id="GO:0005524">
    <property type="term" value="F:ATP binding"/>
    <property type="evidence" value="ECO:0007669"/>
    <property type="project" value="UniProtKB-KW"/>
</dbReference>
<dbReference type="Proteomes" id="UP000579281">
    <property type="component" value="Unassembled WGS sequence"/>
</dbReference>
<proteinExistence type="predicted"/>